<dbReference type="OrthoDB" id="9810876at2"/>
<dbReference type="InterPro" id="IPR052923">
    <property type="entry name" value="UPF0718"/>
</dbReference>
<evidence type="ECO:0000256" key="4">
    <source>
        <dbReference type="ARBA" id="ARBA00022692"/>
    </source>
</evidence>
<evidence type="ECO:0000256" key="2">
    <source>
        <dbReference type="ARBA" id="ARBA00006386"/>
    </source>
</evidence>
<feature type="transmembrane region" description="Helical" evidence="7">
    <location>
        <begin position="431"/>
        <end position="449"/>
    </location>
</feature>
<sequence length="523" mass="57664">MAIPVYVVTGSLDAGKTTFLNNLFEKRKVKALVIQFEDGDEDFFYGYAGHRKLMIPRRLLDQQQELISGQIYEAVQNGEWEEIWIEWNGTAPFSWLLSLFWDPVFPTVCRLEKIIHIADAEKLEFLLSGMGIYLIDQISESDIAIVRNCDTKSQYRRARRLLKGVNPGLEILEMTSDRKLSKRVLKQPDGPVSSFLMEFMLFICLFLLAGIISASEGLPLNRMVNLFFGMTLQAVPFLLIGIMLSSVIQILIPDGMLERWFPKSLVWGMVAALAGGFLLPVCDCASIPVFRSLMKKGIPLPVAVTFMMAAPVMNPVVLLSTFYAFGGNLAVVAGRAGIGAFAAVLIGLFAAAFQKKTPLLLGSGRSRIICACGCYEDSQKMKSLAGKLVLCLRHGQDEFFRVGRYLLIGILAASVFQALGNGHLAFAQYRGGLAASILLMMAAAFILSLCSSSDAVIARSFASQLPAGAVMGFLVFGPMMDIKNMLMLSSGFTKGFILKLMLVTFTVCFFLVFLLYEIRGIRL</sequence>
<dbReference type="AlphaFoldDB" id="A0A3E2N7K9"/>
<feature type="transmembrane region" description="Helical" evidence="7">
    <location>
        <begin position="195"/>
        <end position="214"/>
    </location>
</feature>
<keyword evidence="5 7" id="KW-1133">Transmembrane helix</keyword>
<dbReference type="PANTHER" id="PTHR34184">
    <property type="entry name" value="UPF0718 PROTEIN YCGR"/>
    <property type="match status" value="1"/>
</dbReference>
<evidence type="ECO:0000256" key="7">
    <source>
        <dbReference type="SAM" id="Phobius"/>
    </source>
</evidence>
<feature type="transmembrane region" description="Helical" evidence="7">
    <location>
        <begin position="302"/>
        <end position="326"/>
    </location>
</feature>
<keyword evidence="4 7" id="KW-0812">Transmembrane</keyword>
<evidence type="ECO:0000313" key="9">
    <source>
        <dbReference type="Proteomes" id="UP000260680"/>
    </source>
</evidence>
<feature type="transmembrane region" description="Helical" evidence="7">
    <location>
        <begin position="402"/>
        <end position="419"/>
    </location>
</feature>
<dbReference type="InterPro" id="IPR005524">
    <property type="entry name" value="DUF318"/>
</dbReference>
<gene>
    <name evidence="8" type="ORF">DS742_21150</name>
</gene>
<dbReference type="InterPro" id="IPR027417">
    <property type="entry name" value="P-loop_NTPase"/>
</dbReference>
<keyword evidence="3" id="KW-1003">Cell membrane</keyword>
<reference evidence="8 9" key="1">
    <citation type="submission" date="2018-07" db="EMBL/GenBank/DDBJ databases">
        <title>New species, Clostridium PI-S10-A1B.</title>
        <authorList>
            <person name="Krishna G."/>
            <person name="Summeta K."/>
            <person name="Shikha S."/>
            <person name="Prabhu P.B."/>
            <person name="Suresh K."/>
        </authorList>
    </citation>
    <scope>NUCLEOTIDE SEQUENCE [LARGE SCALE GENOMIC DNA]</scope>
    <source>
        <strain evidence="8 9">PI-S10-A1B</strain>
    </source>
</reference>
<feature type="transmembrane region" description="Helical" evidence="7">
    <location>
        <begin position="456"/>
        <end position="476"/>
    </location>
</feature>
<evidence type="ECO:0000256" key="5">
    <source>
        <dbReference type="ARBA" id="ARBA00022989"/>
    </source>
</evidence>
<organism evidence="8 9">
    <name type="scientific">Lacrimispora amygdalina</name>
    <dbReference type="NCBI Taxonomy" id="253257"/>
    <lineage>
        <taxon>Bacteria</taxon>
        <taxon>Bacillati</taxon>
        <taxon>Bacillota</taxon>
        <taxon>Clostridia</taxon>
        <taxon>Lachnospirales</taxon>
        <taxon>Lachnospiraceae</taxon>
        <taxon>Lacrimispora</taxon>
    </lineage>
</organism>
<feature type="transmembrane region" description="Helical" evidence="7">
    <location>
        <begin position="264"/>
        <end position="290"/>
    </location>
</feature>
<keyword evidence="6 7" id="KW-0472">Membrane</keyword>
<accession>A0A3E2N7K9</accession>
<dbReference type="PANTHER" id="PTHR34184:SF4">
    <property type="entry name" value="UPF0718 PROTEIN YCGR"/>
    <property type="match status" value="1"/>
</dbReference>
<dbReference type="Proteomes" id="UP000260680">
    <property type="component" value="Unassembled WGS sequence"/>
</dbReference>
<name>A0A3E2N7K9_9FIRM</name>
<feature type="transmembrane region" description="Helical" evidence="7">
    <location>
        <begin position="226"/>
        <end position="252"/>
    </location>
</feature>
<proteinExistence type="inferred from homology"/>
<evidence type="ECO:0000256" key="6">
    <source>
        <dbReference type="ARBA" id="ARBA00023136"/>
    </source>
</evidence>
<feature type="transmembrane region" description="Helical" evidence="7">
    <location>
        <begin position="496"/>
        <end position="516"/>
    </location>
</feature>
<dbReference type="EMBL" id="QOHO01000071">
    <property type="protein sequence ID" value="RFZ76983.1"/>
    <property type="molecule type" value="Genomic_DNA"/>
</dbReference>
<protein>
    <submittedName>
        <fullName evidence="8">Permease</fullName>
    </submittedName>
</protein>
<evidence type="ECO:0000313" key="8">
    <source>
        <dbReference type="EMBL" id="RFZ76983.1"/>
    </source>
</evidence>
<dbReference type="SUPFAM" id="SSF52540">
    <property type="entry name" value="P-loop containing nucleoside triphosphate hydrolases"/>
    <property type="match status" value="1"/>
</dbReference>
<dbReference type="Gene3D" id="3.40.50.300">
    <property type="entry name" value="P-loop containing nucleotide triphosphate hydrolases"/>
    <property type="match status" value="1"/>
</dbReference>
<comment type="caution">
    <text evidence="8">The sequence shown here is derived from an EMBL/GenBank/DDBJ whole genome shotgun (WGS) entry which is preliminary data.</text>
</comment>
<dbReference type="RefSeq" id="WP_117418949.1">
    <property type="nucleotide sequence ID" value="NZ_QOHO01000071.1"/>
</dbReference>
<comment type="subcellular location">
    <subcellularLocation>
        <location evidence="1">Cell membrane</location>
        <topology evidence="1">Multi-pass membrane protein</topology>
    </subcellularLocation>
</comment>
<dbReference type="GO" id="GO:0005886">
    <property type="term" value="C:plasma membrane"/>
    <property type="evidence" value="ECO:0007669"/>
    <property type="project" value="UniProtKB-SubCell"/>
</dbReference>
<evidence type="ECO:0000256" key="3">
    <source>
        <dbReference type="ARBA" id="ARBA00022475"/>
    </source>
</evidence>
<feature type="transmembrane region" description="Helical" evidence="7">
    <location>
        <begin position="332"/>
        <end position="353"/>
    </location>
</feature>
<evidence type="ECO:0000256" key="1">
    <source>
        <dbReference type="ARBA" id="ARBA00004651"/>
    </source>
</evidence>
<comment type="similarity">
    <text evidence="2">Belongs to the UPF0718 family.</text>
</comment>
<dbReference type="Pfam" id="PF03773">
    <property type="entry name" value="ArsP_1"/>
    <property type="match status" value="1"/>
</dbReference>